<evidence type="ECO:0000313" key="3">
    <source>
        <dbReference type="Proteomes" id="UP000187209"/>
    </source>
</evidence>
<feature type="compositionally biased region" description="Basic and acidic residues" evidence="1">
    <location>
        <begin position="420"/>
        <end position="437"/>
    </location>
</feature>
<protein>
    <submittedName>
        <fullName evidence="2">Uncharacterized protein</fullName>
    </submittedName>
</protein>
<evidence type="ECO:0000313" key="2">
    <source>
        <dbReference type="EMBL" id="OMJ89116.1"/>
    </source>
</evidence>
<accession>A0A1R2CJI6</accession>
<organism evidence="2 3">
    <name type="scientific">Stentor coeruleus</name>
    <dbReference type="NCBI Taxonomy" id="5963"/>
    <lineage>
        <taxon>Eukaryota</taxon>
        <taxon>Sar</taxon>
        <taxon>Alveolata</taxon>
        <taxon>Ciliophora</taxon>
        <taxon>Postciliodesmatophora</taxon>
        <taxon>Heterotrichea</taxon>
        <taxon>Heterotrichida</taxon>
        <taxon>Stentoridae</taxon>
        <taxon>Stentor</taxon>
    </lineage>
</organism>
<feature type="compositionally biased region" description="Basic and acidic residues" evidence="1">
    <location>
        <begin position="382"/>
        <end position="397"/>
    </location>
</feature>
<proteinExistence type="predicted"/>
<sequence length="464" mass="55173">MAVKEINEQLFYDKINNDFIPFYETFFQKVSSNYTRALALNSTITDKPDLCYLNTIKDDLMYTNDVFYYYKSKIDTLIVEYQEKVQQKQSEKVLQESILEKIEDQKTIFSNRHKMINEELQSYTNEIFLNISIISKILSKKNFLLNHISIILHEKYQICKNREQELMEIQDNYSMISAKAKQTHRKFLALDIIRCNIEKKYKESCASYTKIVEITEEKNKEEKENCCKNFELEVNLKFLQESIEEKKKIANKYNVELESICRSIGNQSVSFEINEHDRIVEWIFVNESLLKSLDVESENIAKKFDEMNENSVNEKNSMIRDFKLLWGGFQRWNDFTVFDKCQKNLQEKYKIMIDKIIRENDANIMEKKNKYLEMIGKNDDKKPELVSKENDHRKSSENNKGNKKNRTKKEPIRKSNVNSFDKDEKKEESGDNVHDDMFDMLVPTKGNCKGYRNKKNSLITKNKL</sequence>
<keyword evidence="3" id="KW-1185">Reference proteome</keyword>
<gene>
    <name evidence="2" type="ORF">SteCoe_8843</name>
</gene>
<name>A0A1R2CJI6_9CILI</name>
<evidence type="ECO:0000256" key="1">
    <source>
        <dbReference type="SAM" id="MobiDB-lite"/>
    </source>
</evidence>
<feature type="region of interest" description="Disordered" evidence="1">
    <location>
        <begin position="382"/>
        <end position="464"/>
    </location>
</feature>
<reference evidence="2 3" key="1">
    <citation type="submission" date="2016-11" db="EMBL/GenBank/DDBJ databases">
        <title>The macronuclear genome of Stentor coeruleus: a giant cell with tiny introns.</title>
        <authorList>
            <person name="Slabodnick M."/>
            <person name="Ruby J.G."/>
            <person name="Reiff S.B."/>
            <person name="Swart E.C."/>
            <person name="Gosai S."/>
            <person name="Prabakaran S."/>
            <person name="Witkowska E."/>
            <person name="Larue G.E."/>
            <person name="Fisher S."/>
            <person name="Freeman R.M."/>
            <person name="Gunawardena J."/>
            <person name="Chu W."/>
            <person name="Stover N.A."/>
            <person name="Gregory B.D."/>
            <person name="Nowacki M."/>
            <person name="Derisi J."/>
            <person name="Roy S.W."/>
            <person name="Marshall W.F."/>
            <person name="Sood P."/>
        </authorList>
    </citation>
    <scope>NUCLEOTIDE SEQUENCE [LARGE SCALE GENOMIC DNA]</scope>
    <source>
        <strain evidence="2">WM001</strain>
    </source>
</reference>
<dbReference type="Proteomes" id="UP000187209">
    <property type="component" value="Unassembled WGS sequence"/>
</dbReference>
<comment type="caution">
    <text evidence="2">The sequence shown here is derived from an EMBL/GenBank/DDBJ whole genome shotgun (WGS) entry which is preliminary data.</text>
</comment>
<dbReference type="AlphaFoldDB" id="A0A1R2CJI6"/>
<dbReference type="EMBL" id="MPUH01000134">
    <property type="protein sequence ID" value="OMJ89116.1"/>
    <property type="molecule type" value="Genomic_DNA"/>
</dbReference>